<keyword evidence="3" id="KW-0255">Endonuclease</keyword>
<gene>
    <name evidence="3" type="ORF">H4W26_000034</name>
</gene>
<dbReference type="Proteomes" id="UP000636579">
    <property type="component" value="Unassembled WGS sequence"/>
</dbReference>
<keyword evidence="4" id="KW-1185">Reference proteome</keyword>
<dbReference type="GO" id="GO:0004519">
    <property type="term" value="F:endonuclease activity"/>
    <property type="evidence" value="ECO:0007669"/>
    <property type="project" value="UniProtKB-KW"/>
</dbReference>
<comment type="caution">
    <text evidence="3">The sequence shown here is derived from an EMBL/GenBank/DDBJ whole genome shotgun (WGS) entry which is preliminary data.</text>
</comment>
<dbReference type="InterPro" id="IPR005135">
    <property type="entry name" value="Endo/exonuclease/phosphatase"/>
</dbReference>
<dbReference type="EMBL" id="JADBEE010000001">
    <property type="protein sequence ID" value="MBE1513279.1"/>
    <property type="molecule type" value="Genomic_DNA"/>
</dbReference>
<dbReference type="InterPro" id="IPR036691">
    <property type="entry name" value="Endo/exonu/phosph_ase_sf"/>
</dbReference>
<dbReference type="Pfam" id="PF03372">
    <property type="entry name" value="Exo_endo_phos"/>
    <property type="match status" value="1"/>
</dbReference>
<feature type="domain" description="Endonuclease/exonuclease/phosphatase" evidence="2">
    <location>
        <begin position="136"/>
        <end position="349"/>
    </location>
</feature>
<evidence type="ECO:0000256" key="1">
    <source>
        <dbReference type="SAM" id="Phobius"/>
    </source>
</evidence>
<accession>A0ABR9J2U1</accession>
<feature type="transmembrane region" description="Helical" evidence="1">
    <location>
        <begin position="83"/>
        <end position="102"/>
    </location>
</feature>
<evidence type="ECO:0000313" key="4">
    <source>
        <dbReference type="Proteomes" id="UP000636579"/>
    </source>
</evidence>
<name>A0ABR9J2U1_9MICC</name>
<dbReference type="Gene3D" id="3.60.10.10">
    <property type="entry name" value="Endonuclease/exonuclease/phosphatase"/>
    <property type="match status" value="1"/>
</dbReference>
<keyword evidence="3" id="KW-0540">Nuclease</keyword>
<keyword evidence="1" id="KW-0812">Transmembrane</keyword>
<organism evidence="3 4">
    <name type="scientific">Nesterenkonia halotolerans</name>
    <dbReference type="NCBI Taxonomy" id="225325"/>
    <lineage>
        <taxon>Bacteria</taxon>
        <taxon>Bacillati</taxon>
        <taxon>Actinomycetota</taxon>
        <taxon>Actinomycetes</taxon>
        <taxon>Micrococcales</taxon>
        <taxon>Micrococcaceae</taxon>
        <taxon>Nesterenkonia</taxon>
    </lineage>
</organism>
<dbReference type="SUPFAM" id="SSF56219">
    <property type="entry name" value="DNase I-like"/>
    <property type="match status" value="1"/>
</dbReference>
<feature type="transmembrane region" description="Helical" evidence="1">
    <location>
        <begin position="55"/>
        <end position="76"/>
    </location>
</feature>
<evidence type="ECO:0000259" key="2">
    <source>
        <dbReference type="Pfam" id="PF03372"/>
    </source>
</evidence>
<keyword evidence="1" id="KW-0472">Membrane</keyword>
<protein>
    <submittedName>
        <fullName evidence="3">Endonuclease/exonuclease/phosphatase (EEP) superfamily protein YafD</fullName>
    </submittedName>
</protein>
<keyword evidence="3" id="KW-0378">Hydrolase</keyword>
<keyword evidence="1" id="KW-1133">Transmembrane helix</keyword>
<dbReference type="RefSeq" id="WP_192590195.1">
    <property type="nucleotide sequence ID" value="NZ_JADBEE010000001.1"/>
</dbReference>
<reference evidence="3 4" key="1">
    <citation type="submission" date="2020-10" db="EMBL/GenBank/DDBJ databases">
        <title>Sequencing the genomes of 1000 actinobacteria strains.</title>
        <authorList>
            <person name="Klenk H.-P."/>
        </authorList>
    </citation>
    <scope>NUCLEOTIDE SEQUENCE [LARGE SCALE GENOMIC DNA]</scope>
    <source>
        <strain evidence="3 4">DSM 15474</strain>
    </source>
</reference>
<evidence type="ECO:0000313" key="3">
    <source>
        <dbReference type="EMBL" id="MBE1513279.1"/>
    </source>
</evidence>
<feature type="transmembrane region" description="Helical" evidence="1">
    <location>
        <begin position="17"/>
        <end position="35"/>
    </location>
</feature>
<proteinExistence type="predicted"/>
<sequence length="360" mass="37122">MPSDRPVTGRSSQRSRWIIAVAVGAVAALLVALAVEPRLFNVQQVLGTAQMISFRGALALVLGVLVLLTGGLSLAAKKLRTPLLVVLMVLLAGSIWNLSVVLDRGTAVASASDQRDGGGDVGGTDLGDAHLTVLGWNTQGGGASAAQIAGVILDHGVDAAMLPETTPETASEVATLLAEAGHEYSWDVTDGDTGRGSTPTALILGAELGEYHHDPEAGSTPRLPSGVWRSEDATLPVFVAVHAAPPLPEMMGEWRGGLGWAAQQCGPNVVMAGDFNSTIDHWADDAAPQGQLGVCEDSAAAVGSGAIGTWPTSVPKIVGAPIDHVLTGARWKTTSFEVLADEDAARSDHRPVVAEIIRAQ</sequence>